<evidence type="ECO:0008006" key="3">
    <source>
        <dbReference type="Google" id="ProtNLM"/>
    </source>
</evidence>
<organism evidence="1 2">
    <name type="scientific">Aerophobetes bacterium</name>
    <dbReference type="NCBI Taxonomy" id="2030807"/>
    <lineage>
        <taxon>Bacteria</taxon>
        <taxon>Candidatus Aerophobota</taxon>
    </lineage>
</organism>
<accession>A0A523S245</accession>
<dbReference type="Gene3D" id="3.20.20.140">
    <property type="entry name" value="Metal-dependent hydrolases"/>
    <property type="match status" value="1"/>
</dbReference>
<gene>
    <name evidence="1" type="ORF">E3J84_02045</name>
</gene>
<protein>
    <recommendedName>
        <fullName evidence="3">Amidohydrolase-related domain-containing protein</fullName>
    </recommendedName>
</protein>
<comment type="caution">
    <text evidence="1">The sequence shown here is derived from an EMBL/GenBank/DDBJ whole genome shotgun (WGS) entry which is preliminary data.</text>
</comment>
<reference evidence="1 2" key="1">
    <citation type="submission" date="2019-03" db="EMBL/GenBank/DDBJ databases">
        <title>Metabolic potential of uncultured bacteria and archaea associated with petroleum seepage in deep-sea sediments.</title>
        <authorList>
            <person name="Dong X."/>
            <person name="Hubert C."/>
        </authorList>
    </citation>
    <scope>NUCLEOTIDE SEQUENCE [LARGE SCALE GENOMIC DNA]</scope>
    <source>
        <strain evidence="1">E44_bin7</strain>
    </source>
</reference>
<dbReference type="EMBL" id="SOKJ01000108">
    <property type="protein sequence ID" value="TET12115.1"/>
    <property type="molecule type" value="Genomic_DNA"/>
</dbReference>
<name>A0A523S245_UNCAE</name>
<evidence type="ECO:0000313" key="2">
    <source>
        <dbReference type="Proteomes" id="UP000316360"/>
    </source>
</evidence>
<dbReference type="Proteomes" id="UP000316360">
    <property type="component" value="Unassembled WGS sequence"/>
</dbReference>
<dbReference type="InterPro" id="IPR032466">
    <property type="entry name" value="Metal_Hydrolase"/>
</dbReference>
<dbReference type="SUPFAM" id="SSF51556">
    <property type="entry name" value="Metallo-dependent hydrolases"/>
    <property type="match status" value="1"/>
</dbReference>
<sequence>MSSEEMNWKGKYFDCDILLGLPRVPLAWVRPDLHDLLAEMKRLDISKALVRHRACIEVSPNMGNRMLMEEISGSDSLMPVWMFSPEGTGRKPGLKEIIGKTFKEKNRAAWMRPVEGNFSLEPWCSGRIVKILEEARIPLFLSFDDISGRELHEILKGYPNLPVIVLRAPRMGRNEILYPLLRCHHNLYVAVTPFYSVYQGIEDLCKEFGSERLVFGTGYPEVEGGVAVCMLNYADISNSDKDLIARGNLERLLEEVKL</sequence>
<evidence type="ECO:0000313" key="1">
    <source>
        <dbReference type="EMBL" id="TET12115.1"/>
    </source>
</evidence>
<dbReference type="AlphaFoldDB" id="A0A523S245"/>
<proteinExistence type="predicted"/>